<dbReference type="InterPro" id="IPR001007">
    <property type="entry name" value="VWF_dom"/>
</dbReference>
<evidence type="ECO:0000256" key="1">
    <source>
        <dbReference type="ARBA" id="ARBA00022729"/>
    </source>
</evidence>
<keyword evidence="3" id="KW-1133">Transmembrane helix</keyword>
<accession>A0A443SV26</accession>
<dbReference type="STRING" id="299467.A0A443SV26"/>
<feature type="domain" description="Fibronectin type-III" evidence="4">
    <location>
        <begin position="766"/>
        <end position="869"/>
    </location>
</feature>
<dbReference type="SUPFAM" id="SSF49265">
    <property type="entry name" value="Fibronectin type III"/>
    <property type="match status" value="1"/>
</dbReference>
<feature type="region of interest" description="Disordered" evidence="2">
    <location>
        <begin position="1160"/>
        <end position="1180"/>
    </location>
</feature>
<sequence>MWRDAYDLTTGCEPQVTTKKTLLCSFKNKTYEPGTEFFDGCESKCVCSEALEIECSARCAFTVLKGGQLMPHVPNCTIIPDPKDSCCKLIVCDSKTDNETIAVNNGNSSTDTFVDAVPVDKPILAIGCHHKNKVYSINETFNEGCESICKCKHGSKLECKARCPTFQGNDRKYCQLMPDPDDPECCKIAVCDVREGERKQNPSIILDSAEPLNSHSANIRIILPKFENNSNEINLQILHAKVDSEADSMDTEKLDLHWQTESVQNESLKAVGNNAFEMKLSNLSASTEFFVKVINAADNSSSNTVVVRTFPAGVDHSFNGCFHGNKTFEIGEQFFDGCEYKCVCREGGLRECEERCPVYIDTVGYENCDWRPAPDDSCCTVPICDKQVPKMPKIPEPDSSQVCVGKDEVIHTLDDSWEEGDGCLKRRCKCVLLSNSTVAEECSGGCASIPPSALKPTLECHKPELVVPEDSCLCPYVVCNHSVNRNLPPQLPGPIRPPVSAPKTPKDHVIHNKQMCDYKGRKIEIGEEFHDGCRAICHCGVDTEVHCALIECPHNFGSHVSECFEWDVDPNFVATPPDCCPPPKCKNDGSCTFAGLRLPNFKAVPQHLLPCGTSCVCVNGNVTCDNQCPPLMDIPPASLPCPSSMAFRGYLPGDTCCMHWMCRGNERPVYCSQNGKRYKLGEQWDDQSVNGIISRRRCQCKAGAPGQQPIVQCYPGQCPQITDRHVKPSPECPIPVVVTPDDPIMCPYVVCNYSEDAGHNRVNGKDLENVSFISLNATTVRVRFTLPSLLVGLIGHAELHYTTDPSTPGNQWSVQKFARPKRLFDTSNIEYHLTSLRPDTEYYFQIRIIIEALQSGPESEVYKLRLPPVPTIKPTTTEMPPIISIDAQLNVKPVDSTTVLISWRPLEIHEKNIIDGLQILYKRSEQSDKEWLKTPTIHREVNSYVLRDLLSGLSYTFDLFFITAEPFTTKIVSTKSVTVKLPTKPRDEFDFAVQVEQSDIHTDSSRCVVHLRRLPIPVNKYVNVVKISYKNVDAKSDTPLLQMFRVPSVDGTVTLDGLQPQKHYKAWFDLYLANGHVITANAFDFNTKEAVKSGSNHVDSDQTNDAEALRESSANEAEIIRPYYVALTVVTLFAIITGIGFVAILCVLMRTKCSAKAPITRAPSESAYDNPTYKTYDGDRPVEEAIKNSVTA</sequence>
<evidence type="ECO:0000313" key="6">
    <source>
        <dbReference type="Proteomes" id="UP000288716"/>
    </source>
</evidence>
<reference evidence="5 6" key="1">
    <citation type="journal article" date="2018" name="Gigascience">
        <title>Genomes of trombidid mites reveal novel predicted allergens and laterally-transferred genes associated with secondary metabolism.</title>
        <authorList>
            <person name="Dong X."/>
            <person name="Chaisiri K."/>
            <person name="Xia D."/>
            <person name="Armstrong S.D."/>
            <person name="Fang Y."/>
            <person name="Donnelly M.J."/>
            <person name="Kadowaki T."/>
            <person name="McGarry J.W."/>
            <person name="Darby A.C."/>
            <person name="Makepeace B.L."/>
        </authorList>
    </citation>
    <scope>NUCLEOTIDE SEQUENCE [LARGE SCALE GENOMIC DNA]</scope>
    <source>
        <strain evidence="5">UoL-UT</strain>
    </source>
</reference>
<dbReference type="GO" id="GO:0005615">
    <property type="term" value="C:extracellular space"/>
    <property type="evidence" value="ECO:0007669"/>
    <property type="project" value="TreeGrafter"/>
</dbReference>
<evidence type="ECO:0000313" key="5">
    <source>
        <dbReference type="EMBL" id="RWS31371.1"/>
    </source>
</evidence>
<keyword evidence="3" id="KW-0472">Membrane</keyword>
<keyword evidence="1" id="KW-0732">Signal</keyword>
<dbReference type="VEuPathDB" id="VectorBase:LDEU000673"/>
<dbReference type="Gene3D" id="2.60.40.10">
    <property type="entry name" value="Immunoglobulins"/>
    <property type="match status" value="2"/>
</dbReference>
<dbReference type="PANTHER" id="PTHR11348">
    <property type="entry name" value="CONNECTIVE TISSUE GROWTH FACTOR-RELATED"/>
    <property type="match status" value="1"/>
</dbReference>
<keyword evidence="3" id="KW-0812">Transmembrane</keyword>
<feature type="domain" description="Fibronectin type-III" evidence="4">
    <location>
        <begin position="885"/>
        <end position="986"/>
    </location>
</feature>
<evidence type="ECO:0000259" key="4">
    <source>
        <dbReference type="PROSITE" id="PS50853"/>
    </source>
</evidence>
<feature type="transmembrane region" description="Helical" evidence="3">
    <location>
        <begin position="1123"/>
        <end position="1148"/>
    </location>
</feature>
<dbReference type="GO" id="GO:0045597">
    <property type="term" value="P:positive regulation of cell differentiation"/>
    <property type="evidence" value="ECO:0007669"/>
    <property type="project" value="TreeGrafter"/>
</dbReference>
<organism evidence="5 6">
    <name type="scientific">Leptotrombidium deliense</name>
    <dbReference type="NCBI Taxonomy" id="299467"/>
    <lineage>
        <taxon>Eukaryota</taxon>
        <taxon>Metazoa</taxon>
        <taxon>Ecdysozoa</taxon>
        <taxon>Arthropoda</taxon>
        <taxon>Chelicerata</taxon>
        <taxon>Arachnida</taxon>
        <taxon>Acari</taxon>
        <taxon>Acariformes</taxon>
        <taxon>Trombidiformes</taxon>
        <taxon>Prostigmata</taxon>
        <taxon>Anystina</taxon>
        <taxon>Parasitengona</taxon>
        <taxon>Trombiculoidea</taxon>
        <taxon>Trombiculidae</taxon>
        <taxon>Leptotrombidium</taxon>
    </lineage>
</organism>
<evidence type="ECO:0000256" key="2">
    <source>
        <dbReference type="SAM" id="MobiDB-lite"/>
    </source>
</evidence>
<keyword evidence="5" id="KW-0675">Receptor</keyword>
<dbReference type="InterPro" id="IPR013783">
    <property type="entry name" value="Ig-like_fold"/>
</dbReference>
<dbReference type="AlphaFoldDB" id="A0A443SV26"/>
<evidence type="ECO:0000256" key="3">
    <source>
        <dbReference type="SAM" id="Phobius"/>
    </source>
</evidence>
<dbReference type="CDD" id="cd00063">
    <property type="entry name" value="FN3"/>
    <property type="match status" value="2"/>
</dbReference>
<dbReference type="PROSITE" id="PS50853">
    <property type="entry name" value="FN3"/>
    <property type="match status" value="2"/>
</dbReference>
<proteinExistence type="predicted"/>
<dbReference type="Proteomes" id="UP000288716">
    <property type="component" value="Unassembled WGS sequence"/>
</dbReference>
<dbReference type="SMART" id="SM00214">
    <property type="entry name" value="VWC"/>
    <property type="match status" value="6"/>
</dbReference>
<dbReference type="GO" id="GO:0005178">
    <property type="term" value="F:integrin binding"/>
    <property type="evidence" value="ECO:0007669"/>
    <property type="project" value="TreeGrafter"/>
</dbReference>
<gene>
    <name evidence="5" type="ORF">B4U80_00064</name>
</gene>
<dbReference type="InterPro" id="IPR036116">
    <property type="entry name" value="FN3_sf"/>
</dbReference>
<dbReference type="EMBL" id="NCKV01000184">
    <property type="protein sequence ID" value="RWS31371.1"/>
    <property type="molecule type" value="Genomic_DNA"/>
</dbReference>
<dbReference type="PANTHER" id="PTHR11348:SF34">
    <property type="entry name" value="EPIDERMAL CELL SURFACE RECEPTOR-RELATED"/>
    <property type="match status" value="1"/>
</dbReference>
<dbReference type="InterPro" id="IPR003961">
    <property type="entry name" value="FN3_dom"/>
</dbReference>
<dbReference type="OrthoDB" id="6022609at2759"/>
<dbReference type="InterPro" id="IPR050941">
    <property type="entry name" value="CCN"/>
</dbReference>
<comment type="caution">
    <text evidence="5">The sequence shown here is derived from an EMBL/GenBank/DDBJ whole genome shotgun (WGS) entry which is preliminary data.</text>
</comment>
<keyword evidence="6" id="KW-1185">Reference proteome</keyword>
<dbReference type="GO" id="GO:0007155">
    <property type="term" value="P:cell adhesion"/>
    <property type="evidence" value="ECO:0007669"/>
    <property type="project" value="TreeGrafter"/>
</dbReference>
<dbReference type="SMART" id="SM00060">
    <property type="entry name" value="FN3"/>
    <property type="match status" value="2"/>
</dbReference>
<name>A0A443SV26_9ACAR</name>
<protein>
    <submittedName>
        <fullName evidence="5">Epidermal cell surface receptor-like protein</fullName>
    </submittedName>
</protein>
<dbReference type="Pfam" id="PF00041">
    <property type="entry name" value="fn3"/>
    <property type="match status" value="1"/>
</dbReference>